<dbReference type="PANTHER" id="PTHR21599:SF0">
    <property type="entry name" value="GLYCERATE KINASE"/>
    <property type="match status" value="1"/>
</dbReference>
<evidence type="ECO:0000313" key="6">
    <source>
        <dbReference type="Proteomes" id="UP000065220"/>
    </source>
</evidence>
<dbReference type="AlphaFoldDB" id="A0A109W335"/>
<keyword evidence="6" id="KW-1185">Reference proteome</keyword>
<dbReference type="Pfam" id="PF02595">
    <property type="entry name" value="Gly_kinase"/>
    <property type="match status" value="1"/>
</dbReference>
<dbReference type="RefSeq" id="WP_067943360.1">
    <property type="nucleotide sequence ID" value="NZ_CP014228.1"/>
</dbReference>
<keyword evidence="2 4" id="KW-0808">Transferase</keyword>
<dbReference type="KEGG" id="ard:AXF14_11510"/>
<sequence length="377" mass="37598">MRIIIAPDSFKEAMTAAEAAAAMARGVRAVVPSADVVELPMSDGGEGFTEAVAASLGAEVRDVDAVDALGRPVTARIALADGTAVAEMASASGLEIIASEDRDVRVSDTRGVGRLVKAALDAGATRLLLGIGGSATNDGGAGMLVELGARILDADGSEIGSTPAELERVASVDLSGLDDRLDDLEVDVACDVDNPLLGERGASAVFGPQKGASEEDVAFLDEVLGRWAAASGHEDEADRPGAGAAGGLGFALLAFLGAELQPGIELVSGAVGLADAVEGAELVITGEGSVDAQTLGGKTPAGVAAVAKEAGVPTLIVAGRVKVDADVLLDAGVVAVISNSQGESQDLATELANAASNTERSTATALRLWTHSTGREA</sequence>
<name>A0A109W335_ACTRD</name>
<dbReference type="STRING" id="111015.AXF14_11510"/>
<accession>A0A109W335</accession>
<dbReference type="InterPro" id="IPR004381">
    <property type="entry name" value="Glycerate_kinase"/>
</dbReference>
<dbReference type="SUPFAM" id="SSF110738">
    <property type="entry name" value="Glycerate kinase I"/>
    <property type="match status" value="1"/>
</dbReference>
<keyword evidence="3 4" id="KW-0418">Kinase</keyword>
<gene>
    <name evidence="5" type="ORF">AXF14_11510</name>
</gene>
<dbReference type="InterPro" id="IPR018193">
    <property type="entry name" value="Glyc_kinase_flavodox-like_fold"/>
</dbReference>
<dbReference type="GO" id="GO:0008887">
    <property type="term" value="F:glycerate kinase activity"/>
    <property type="evidence" value="ECO:0007669"/>
    <property type="project" value="UniProtKB-UniRule"/>
</dbReference>
<proteinExistence type="inferred from homology"/>
<evidence type="ECO:0000256" key="3">
    <source>
        <dbReference type="ARBA" id="ARBA00022777"/>
    </source>
</evidence>
<dbReference type="InterPro" id="IPR036129">
    <property type="entry name" value="Glycerate_kinase_sf"/>
</dbReference>
<dbReference type="PANTHER" id="PTHR21599">
    <property type="entry name" value="GLYCERATE KINASE"/>
    <property type="match status" value="1"/>
</dbReference>
<dbReference type="Gene3D" id="3.40.50.10350">
    <property type="entry name" value="Glycerate kinase, domain 1"/>
    <property type="match status" value="1"/>
</dbReference>
<dbReference type="Gene3D" id="3.90.1510.10">
    <property type="entry name" value="Glycerate kinase, domain 2"/>
    <property type="match status" value="1"/>
</dbReference>
<evidence type="ECO:0000256" key="2">
    <source>
        <dbReference type="ARBA" id="ARBA00022679"/>
    </source>
</evidence>
<evidence type="ECO:0000313" key="5">
    <source>
        <dbReference type="EMBL" id="AMD88085.1"/>
    </source>
</evidence>
<dbReference type="GO" id="GO:0031388">
    <property type="term" value="P:organic acid phosphorylation"/>
    <property type="evidence" value="ECO:0007669"/>
    <property type="project" value="UniProtKB-UniRule"/>
</dbReference>
<reference evidence="6" key="1">
    <citation type="submission" date="2016-02" db="EMBL/GenBank/DDBJ databases">
        <authorList>
            <person name="Holder M.E."/>
            <person name="Ajami N.J."/>
            <person name="Petrosino J.F."/>
        </authorList>
    </citation>
    <scope>NUCLEOTIDE SEQUENCE [LARGE SCALE GENOMIC DNA]</scope>
    <source>
        <strain evidence="6">CCUG 36733</strain>
    </source>
</reference>
<dbReference type="PIRSF" id="PIRSF006078">
    <property type="entry name" value="GlxK"/>
    <property type="match status" value="1"/>
</dbReference>
<evidence type="ECO:0000256" key="1">
    <source>
        <dbReference type="ARBA" id="ARBA00006284"/>
    </source>
</evidence>
<dbReference type="Proteomes" id="UP000065220">
    <property type="component" value="Chromosome"/>
</dbReference>
<dbReference type="InterPro" id="IPR018197">
    <property type="entry name" value="Glycerate_kinase_RE-like"/>
</dbReference>
<protein>
    <submittedName>
        <fullName evidence="5">Glycerate kinase</fullName>
    </submittedName>
</protein>
<dbReference type="OrthoDB" id="9774290at2"/>
<dbReference type="NCBIfam" id="TIGR00045">
    <property type="entry name" value="glycerate kinase"/>
    <property type="match status" value="1"/>
</dbReference>
<evidence type="ECO:0000256" key="4">
    <source>
        <dbReference type="PIRNR" id="PIRNR006078"/>
    </source>
</evidence>
<comment type="similarity">
    <text evidence="1 4">Belongs to the glycerate kinase type-1 family.</text>
</comment>
<dbReference type="EMBL" id="CP014228">
    <property type="protein sequence ID" value="AMD88085.1"/>
    <property type="molecule type" value="Genomic_DNA"/>
</dbReference>
<organism evidence="5 6">
    <name type="scientific">Actinomyces radicidentis</name>
    <dbReference type="NCBI Taxonomy" id="111015"/>
    <lineage>
        <taxon>Bacteria</taxon>
        <taxon>Bacillati</taxon>
        <taxon>Actinomycetota</taxon>
        <taxon>Actinomycetes</taxon>
        <taxon>Actinomycetales</taxon>
        <taxon>Actinomycetaceae</taxon>
        <taxon>Actinomyces</taxon>
    </lineage>
</organism>